<comment type="caution">
    <text evidence="2">The sequence shown here is derived from an EMBL/GenBank/DDBJ whole genome shotgun (WGS) entry which is preliminary data.</text>
</comment>
<sequence>MTESPAPGAVRGAGALVAAEGALGLVVAAVLVVRGLAGADQRVVGGVSLAVCFTLVGGGVLAAGWALLRGRRWGRGVAVFANVLLVPVAWYVAVGSHRWGYGIPIGVLVLAVLALLFSPAALRWVADR</sequence>
<dbReference type="EMBL" id="MLQM01000076">
    <property type="protein sequence ID" value="OHV03477.1"/>
    <property type="molecule type" value="Genomic_DNA"/>
</dbReference>
<evidence type="ECO:0008006" key="4">
    <source>
        <dbReference type="Google" id="ProtNLM"/>
    </source>
</evidence>
<keyword evidence="1" id="KW-0812">Transmembrane</keyword>
<dbReference type="AlphaFoldDB" id="A0A1S1NHX9"/>
<organism evidence="2 3">
    <name type="scientific">Mycobacterium talmoniae</name>
    <dbReference type="NCBI Taxonomy" id="1858794"/>
    <lineage>
        <taxon>Bacteria</taxon>
        <taxon>Bacillati</taxon>
        <taxon>Actinomycetota</taxon>
        <taxon>Actinomycetes</taxon>
        <taxon>Mycobacteriales</taxon>
        <taxon>Mycobacteriaceae</taxon>
        <taxon>Mycobacterium</taxon>
    </lineage>
</organism>
<keyword evidence="1" id="KW-1133">Transmembrane helix</keyword>
<accession>A0A1S1NHX9</accession>
<evidence type="ECO:0000313" key="2">
    <source>
        <dbReference type="EMBL" id="OHV03477.1"/>
    </source>
</evidence>
<evidence type="ECO:0000256" key="1">
    <source>
        <dbReference type="SAM" id="Phobius"/>
    </source>
</evidence>
<dbReference type="Proteomes" id="UP000179734">
    <property type="component" value="Unassembled WGS sequence"/>
</dbReference>
<feature type="transmembrane region" description="Helical" evidence="1">
    <location>
        <begin position="99"/>
        <end position="122"/>
    </location>
</feature>
<gene>
    <name evidence="2" type="ORF">BKN37_14820</name>
</gene>
<reference evidence="2 3" key="1">
    <citation type="submission" date="2016-10" db="EMBL/GenBank/DDBJ databases">
        <title>Genome sequence of Mycobacterium talmonii.</title>
        <authorList>
            <person name="Greninger A.L."/>
            <person name="Elliott B."/>
            <person name="Vasireddy S."/>
            <person name="Vasireddy R."/>
        </authorList>
    </citation>
    <scope>NUCLEOTIDE SEQUENCE [LARGE SCALE GENOMIC DNA]</scope>
    <source>
        <strain evidence="3">NE-TNMC-100812</strain>
    </source>
</reference>
<keyword evidence="1" id="KW-0472">Membrane</keyword>
<feature type="transmembrane region" description="Helical" evidence="1">
    <location>
        <begin position="43"/>
        <end position="68"/>
    </location>
</feature>
<name>A0A1S1NHX9_9MYCO</name>
<feature type="transmembrane region" description="Helical" evidence="1">
    <location>
        <begin position="12"/>
        <end position="37"/>
    </location>
</feature>
<feature type="transmembrane region" description="Helical" evidence="1">
    <location>
        <begin position="75"/>
        <end position="93"/>
    </location>
</feature>
<keyword evidence="3" id="KW-1185">Reference proteome</keyword>
<protein>
    <recommendedName>
        <fullName evidence="4">Integral membrane protein</fullName>
    </recommendedName>
</protein>
<evidence type="ECO:0000313" key="3">
    <source>
        <dbReference type="Proteomes" id="UP000179734"/>
    </source>
</evidence>
<proteinExistence type="predicted"/>